<dbReference type="GeneID" id="117642849"/>
<feature type="signal peptide" evidence="2">
    <location>
        <begin position="1"/>
        <end position="25"/>
    </location>
</feature>
<dbReference type="Proteomes" id="UP000515158">
    <property type="component" value="Unplaced"/>
</dbReference>
<evidence type="ECO:0000256" key="1">
    <source>
        <dbReference type="SAM" id="MobiDB-lite"/>
    </source>
</evidence>
<accession>A0A6P8ZKL9</accession>
<dbReference type="OrthoDB" id="6623312at2759"/>
<dbReference type="KEGG" id="tpal:117642849"/>
<dbReference type="InParanoid" id="A0A6P8ZKL9"/>
<feature type="region of interest" description="Disordered" evidence="1">
    <location>
        <begin position="60"/>
        <end position="87"/>
    </location>
</feature>
<proteinExistence type="predicted"/>
<feature type="region of interest" description="Disordered" evidence="1">
    <location>
        <begin position="125"/>
        <end position="160"/>
    </location>
</feature>
<reference evidence="4" key="1">
    <citation type="submission" date="2025-08" db="UniProtKB">
        <authorList>
            <consortium name="RefSeq"/>
        </authorList>
    </citation>
    <scope>IDENTIFICATION</scope>
    <source>
        <tissue evidence="4">Total insect</tissue>
    </source>
</reference>
<evidence type="ECO:0000313" key="4">
    <source>
        <dbReference type="RefSeq" id="XP_034237334.1"/>
    </source>
</evidence>
<name>A0A6P8ZKL9_THRPL</name>
<evidence type="ECO:0000256" key="2">
    <source>
        <dbReference type="SAM" id="SignalP"/>
    </source>
</evidence>
<dbReference type="RefSeq" id="XP_034237334.1">
    <property type="nucleotide sequence ID" value="XM_034381443.1"/>
</dbReference>
<gene>
    <name evidence="4" type="primary">LOC117642849</name>
</gene>
<dbReference type="FunCoup" id="A0A6P8ZKL9">
    <property type="interactions" value="6"/>
</dbReference>
<feature type="chain" id="PRO_5028410362" evidence="2">
    <location>
        <begin position="26"/>
        <end position="230"/>
    </location>
</feature>
<dbReference type="AlphaFoldDB" id="A0A6P8ZKL9"/>
<protein>
    <submittedName>
        <fullName evidence="4">Uncharacterized protein LOC117642849</fullName>
    </submittedName>
</protein>
<organism evidence="4">
    <name type="scientific">Thrips palmi</name>
    <name type="common">Melon thrips</name>
    <dbReference type="NCBI Taxonomy" id="161013"/>
    <lineage>
        <taxon>Eukaryota</taxon>
        <taxon>Metazoa</taxon>
        <taxon>Ecdysozoa</taxon>
        <taxon>Arthropoda</taxon>
        <taxon>Hexapoda</taxon>
        <taxon>Insecta</taxon>
        <taxon>Pterygota</taxon>
        <taxon>Neoptera</taxon>
        <taxon>Paraneoptera</taxon>
        <taxon>Thysanoptera</taxon>
        <taxon>Terebrantia</taxon>
        <taxon>Thripoidea</taxon>
        <taxon>Thripidae</taxon>
        <taxon>Thrips</taxon>
    </lineage>
</organism>
<keyword evidence="2" id="KW-0732">Signal</keyword>
<evidence type="ECO:0000313" key="3">
    <source>
        <dbReference type="Proteomes" id="UP000515158"/>
    </source>
</evidence>
<keyword evidence="3" id="KW-1185">Reference proteome</keyword>
<sequence length="230" mass="25406">MPPLPPLRLLCVGALLLVWAVPVDPQWRVFRTASMSPSSYNRVNRDTNVPVSELRYPGYVVGGSSRGKASRAASTQPPRNRRQYRGYSKQSTFTLLRQLIAETANETRTAFNQIGDILGSQFADSRPQAATTTTTSTTPAAPADANSSSVSTEATSTTTTEAPYRISRQELFSILQRNSIGIGRVFRREYDQAMQDSKVNLNRFKQEFRLAVAPFLQPATTDAPSTTARR</sequence>